<evidence type="ECO:0000256" key="6">
    <source>
        <dbReference type="PIRNR" id="PIRNR000139"/>
    </source>
</evidence>
<keyword evidence="2 6" id="KW-0479">Metal-binding</keyword>
<dbReference type="RefSeq" id="WP_124327577.1">
    <property type="nucleotide sequence ID" value="NZ_BEXT01000001.1"/>
</dbReference>
<dbReference type="InterPro" id="IPR009051">
    <property type="entry name" value="Helical_ferredxn"/>
</dbReference>
<keyword evidence="1 6" id="KW-0004">4Fe-4S</keyword>
<dbReference type="Proteomes" id="UP000288096">
    <property type="component" value="Unassembled WGS sequence"/>
</dbReference>
<protein>
    <recommendedName>
        <fullName evidence="6">Glycolate oxidase iron-sulfur subunit</fullName>
        <ecNumber evidence="6">1.1.99.14</ecNumber>
    </recommendedName>
</protein>
<keyword evidence="6" id="KW-0813">Transport</keyword>
<sequence>MDDLHRLTTLLKEIDDQLVTCMRCGMCQSVCPLFAQTLNEADVARGKLALLDGLASELIRDADGVQEKLNRCLLCGSCQANCPSGVRVLDIFLRARTILVEYQGLSTAKKLILRGMLTRPELFNSLVEFGTRFQGLFTSKADPLLGTSCSALMSPMIGDRHFLPLAKEPFHKTAAPRDDAAGRSGLKVAFYYGCLVDKMFPHLGDTVLRVLDHHQVSVFMPENQACCGIPAIASGDRKTFARLLELNLEVFGNRSFDVLVTPCATCTSTIRKIWPLFAEDLPADKRALAHALSARVMDINEFLVDRLNVRAPERNGSGGQTVTWHDPCHLKKSLGVAAQPRELIRCNGDCNLVEMNECDTCCGCGGSFNLYHYDESSRIGGRKRDNIVSSGADVVATGCPACMMQLTDMLSQNSDRVRVKHAIEVYAESLGQ</sequence>
<dbReference type="GO" id="GO:0046872">
    <property type="term" value="F:metal ion binding"/>
    <property type="evidence" value="ECO:0007669"/>
    <property type="project" value="UniProtKB-UniRule"/>
</dbReference>
<dbReference type="InterPro" id="IPR017896">
    <property type="entry name" value="4Fe4S_Fe-S-bd"/>
</dbReference>
<dbReference type="OrthoDB" id="5289041at2"/>
<reference evidence="9" key="2">
    <citation type="submission" date="2019-01" db="EMBL/GenBank/DDBJ databases">
        <title>Genome sequence of Desulfonema ishimotonii strain Tokyo 01.</title>
        <authorList>
            <person name="Fukui M."/>
        </authorList>
    </citation>
    <scope>NUCLEOTIDE SEQUENCE [LARGE SCALE GENOMIC DNA]</scope>
    <source>
        <strain evidence="9">Tokyo 01</strain>
    </source>
</reference>
<keyword evidence="5 6" id="KW-0411">Iron-sulfur</keyword>
<keyword evidence="4 6" id="KW-0408">Iron</keyword>
<dbReference type="Pfam" id="PF13183">
    <property type="entry name" value="Fer4_8"/>
    <property type="match status" value="1"/>
</dbReference>
<evidence type="ECO:0000256" key="1">
    <source>
        <dbReference type="ARBA" id="ARBA00022485"/>
    </source>
</evidence>
<dbReference type="PIRSF" id="PIRSF000139">
    <property type="entry name" value="Glc_ox_4Fe-4S"/>
    <property type="match status" value="1"/>
</dbReference>
<dbReference type="PROSITE" id="PS00198">
    <property type="entry name" value="4FE4S_FER_1"/>
    <property type="match status" value="1"/>
</dbReference>
<accession>A0A401FT42</accession>
<dbReference type="AlphaFoldDB" id="A0A401FT42"/>
<comment type="function">
    <text evidence="6">Component of a complex that catalyzes the oxidation of glycolate to glyoxylate.</text>
</comment>
<name>A0A401FT42_9BACT</name>
<comment type="caution">
    <text evidence="8">The sequence shown here is derived from an EMBL/GenBank/DDBJ whole genome shotgun (WGS) entry which is preliminary data.</text>
</comment>
<dbReference type="PANTHER" id="PTHR32479">
    <property type="entry name" value="GLYCOLATE OXIDASE IRON-SULFUR SUBUNIT"/>
    <property type="match status" value="1"/>
</dbReference>
<dbReference type="EMBL" id="BEXT01000001">
    <property type="protein sequence ID" value="GBC60126.1"/>
    <property type="molecule type" value="Genomic_DNA"/>
</dbReference>
<keyword evidence="9" id="KW-1185">Reference proteome</keyword>
<keyword evidence="3" id="KW-0677">Repeat</keyword>
<evidence type="ECO:0000256" key="4">
    <source>
        <dbReference type="ARBA" id="ARBA00023004"/>
    </source>
</evidence>
<feature type="domain" description="4Fe-4S ferredoxin-type" evidence="7">
    <location>
        <begin position="63"/>
        <end position="92"/>
    </location>
</feature>
<evidence type="ECO:0000313" key="9">
    <source>
        <dbReference type="Proteomes" id="UP000288096"/>
    </source>
</evidence>
<dbReference type="InterPro" id="IPR004017">
    <property type="entry name" value="Cys_rich_dom"/>
</dbReference>
<evidence type="ECO:0000256" key="5">
    <source>
        <dbReference type="ARBA" id="ARBA00023014"/>
    </source>
</evidence>
<evidence type="ECO:0000256" key="2">
    <source>
        <dbReference type="ARBA" id="ARBA00022723"/>
    </source>
</evidence>
<dbReference type="Pfam" id="PF02754">
    <property type="entry name" value="CCG"/>
    <property type="match status" value="2"/>
</dbReference>
<dbReference type="SUPFAM" id="SSF46548">
    <property type="entry name" value="alpha-helical ferredoxin"/>
    <property type="match status" value="1"/>
</dbReference>
<comment type="cofactor">
    <cofactor evidence="6">
        <name>[4Fe-4S] cluster</name>
        <dbReference type="ChEBI" id="CHEBI:49883"/>
    </cofactor>
    <text evidence="6">Binds 2 [4Fe-4S] clusters.</text>
</comment>
<evidence type="ECO:0000256" key="3">
    <source>
        <dbReference type="ARBA" id="ARBA00022737"/>
    </source>
</evidence>
<gene>
    <name evidence="8" type="ORF">DENIS_1071</name>
</gene>
<dbReference type="PROSITE" id="PS51379">
    <property type="entry name" value="4FE4S_FER_2"/>
    <property type="match status" value="2"/>
</dbReference>
<dbReference type="GO" id="GO:0051539">
    <property type="term" value="F:4 iron, 4 sulfur cluster binding"/>
    <property type="evidence" value="ECO:0007669"/>
    <property type="project" value="UniProtKB-UniRule"/>
</dbReference>
<evidence type="ECO:0000259" key="7">
    <source>
        <dbReference type="PROSITE" id="PS51379"/>
    </source>
</evidence>
<feature type="domain" description="4Fe-4S ferredoxin-type" evidence="7">
    <location>
        <begin position="10"/>
        <end position="41"/>
    </location>
</feature>
<dbReference type="GO" id="GO:0019154">
    <property type="term" value="F:glycolate dehydrogenase activity"/>
    <property type="evidence" value="ECO:0007669"/>
    <property type="project" value="UniProtKB-EC"/>
</dbReference>
<comment type="catalytic activity">
    <reaction evidence="6">
        <text>(R)-lactate + A = pyruvate + AH2</text>
        <dbReference type="Rhea" id="RHEA:15089"/>
        <dbReference type="ChEBI" id="CHEBI:13193"/>
        <dbReference type="ChEBI" id="CHEBI:15361"/>
        <dbReference type="ChEBI" id="CHEBI:16004"/>
        <dbReference type="ChEBI" id="CHEBI:17499"/>
    </reaction>
</comment>
<dbReference type="EC" id="1.1.99.14" evidence="6"/>
<dbReference type="InterPro" id="IPR012257">
    <property type="entry name" value="Glc_ox_4Fe-4S"/>
</dbReference>
<dbReference type="InterPro" id="IPR017900">
    <property type="entry name" value="4Fe4S_Fe_S_CS"/>
</dbReference>
<comment type="catalytic activity">
    <reaction evidence="6">
        <text>glycolate + A = glyoxylate + AH2</text>
        <dbReference type="Rhea" id="RHEA:21264"/>
        <dbReference type="ChEBI" id="CHEBI:13193"/>
        <dbReference type="ChEBI" id="CHEBI:17499"/>
        <dbReference type="ChEBI" id="CHEBI:29805"/>
        <dbReference type="ChEBI" id="CHEBI:36655"/>
        <dbReference type="EC" id="1.1.99.14"/>
    </reaction>
</comment>
<keyword evidence="6" id="KW-0249">Electron transport</keyword>
<dbReference type="PANTHER" id="PTHR32479:SF20">
    <property type="entry name" value="GLYCOLATE OXIDASE IRON-SULFUR SUBUNIT"/>
    <property type="match status" value="1"/>
</dbReference>
<evidence type="ECO:0000313" key="8">
    <source>
        <dbReference type="EMBL" id="GBC60126.1"/>
    </source>
</evidence>
<organism evidence="8 9">
    <name type="scientific">Desulfonema ishimotonii</name>
    <dbReference type="NCBI Taxonomy" id="45657"/>
    <lineage>
        <taxon>Bacteria</taxon>
        <taxon>Pseudomonadati</taxon>
        <taxon>Thermodesulfobacteriota</taxon>
        <taxon>Desulfobacteria</taxon>
        <taxon>Desulfobacterales</taxon>
        <taxon>Desulfococcaceae</taxon>
        <taxon>Desulfonema</taxon>
    </lineage>
</organism>
<reference evidence="9" key="1">
    <citation type="submission" date="2017-11" db="EMBL/GenBank/DDBJ databases">
        <authorList>
            <person name="Watanabe M."/>
            <person name="Kojima H."/>
        </authorList>
    </citation>
    <scope>NUCLEOTIDE SEQUENCE [LARGE SCALE GENOMIC DNA]</scope>
    <source>
        <strain evidence="9">Tokyo 01</strain>
    </source>
</reference>
<proteinExistence type="predicted"/>
<dbReference type="Gene3D" id="1.10.1060.10">
    <property type="entry name" value="Alpha-helical ferredoxin"/>
    <property type="match status" value="1"/>
</dbReference>